<evidence type="ECO:0008006" key="8">
    <source>
        <dbReference type="Google" id="ProtNLM"/>
    </source>
</evidence>
<evidence type="ECO:0000256" key="3">
    <source>
        <dbReference type="ARBA" id="ARBA00023125"/>
    </source>
</evidence>
<dbReference type="AlphaFoldDB" id="A0A4P2SMZ1"/>
<evidence type="ECO:0000313" key="5">
    <source>
        <dbReference type="EMBL" id="ASV33115.1"/>
    </source>
</evidence>
<sequence length="114" mass="12784">MKEIRYRLTAWGNWAGTRVGTEYPVSSWPVPMASSDIRPMLPDNEAEKVDRAVARLKHFDSLGYEIVVAYYRGKASCRAIGRHLGRKHDYVSALLSRSEAYIAGMMATFVETAG</sequence>
<protein>
    <recommendedName>
        <fullName evidence="8">Antitermination protein Q</fullName>
    </recommendedName>
</protein>
<dbReference type="Proteomes" id="UP000792865">
    <property type="component" value="Chromosome"/>
</dbReference>
<proteinExistence type="inferred from homology"/>
<name>A0A4P2SMZ1_9ENTR</name>
<keyword evidence="2" id="KW-0805">Transcription regulation</keyword>
<evidence type="ECO:0000256" key="4">
    <source>
        <dbReference type="ARBA" id="ARBA00023163"/>
    </source>
</evidence>
<dbReference type="GO" id="GO:0003677">
    <property type="term" value="F:DNA binding"/>
    <property type="evidence" value="ECO:0007669"/>
    <property type="project" value="UniProtKB-KW"/>
</dbReference>
<organism evidence="6 7">
    <name type="scientific">Candidatus Williamhamiltonella defendens</name>
    <dbReference type="NCBI Taxonomy" id="138072"/>
    <lineage>
        <taxon>Bacteria</taxon>
        <taxon>Pseudomonadati</taxon>
        <taxon>Pseudomonadota</taxon>
        <taxon>Gammaproteobacteria</taxon>
        <taxon>Enterobacterales</taxon>
        <taxon>Enterobacteriaceae</taxon>
        <taxon>aphid secondary symbionts</taxon>
        <taxon>Candidatus Williamhamiltonella</taxon>
    </lineage>
</organism>
<dbReference type="RefSeq" id="WP_095033959.1">
    <property type="nucleotide sequence ID" value="NZ_CAWNYN010000001.1"/>
</dbReference>
<dbReference type="Pfam" id="PF06530">
    <property type="entry name" value="Phage_antitermQ"/>
    <property type="match status" value="1"/>
</dbReference>
<dbReference type="GO" id="GO:0060567">
    <property type="term" value="P:negative regulation of termination of DNA-templated transcription"/>
    <property type="evidence" value="ECO:0007669"/>
    <property type="project" value="InterPro"/>
</dbReference>
<evidence type="ECO:0000313" key="7">
    <source>
        <dbReference type="Proteomes" id="UP000792865"/>
    </source>
</evidence>
<keyword evidence="4" id="KW-0804">Transcription</keyword>
<dbReference type="InterPro" id="IPR010534">
    <property type="entry name" value="Phage_933W_GpQ"/>
</dbReference>
<reference evidence="6" key="1">
    <citation type="submission" date="2017-08" db="EMBL/GenBank/DDBJ databases">
        <title>Genome sequence of Candidatus Hamiltonella defensa from Acyrthosiphon pisum strain MI47.</title>
        <authorList>
            <person name="Patel V.A."/>
            <person name="Chevignon G."/>
            <person name="Russell J.A."/>
            <person name="Oliver K.M."/>
        </authorList>
    </citation>
    <scope>NUCLEOTIDE SEQUENCE</scope>
    <source>
        <strain evidence="6">MI47</strain>
    </source>
</reference>
<evidence type="ECO:0000256" key="2">
    <source>
        <dbReference type="ARBA" id="ARBA00023015"/>
    </source>
</evidence>
<keyword evidence="3" id="KW-0238">DNA-binding</keyword>
<accession>A0A4P2SMZ1</accession>
<evidence type="ECO:0000313" key="6">
    <source>
        <dbReference type="EMBL" id="ASV33884.1"/>
    </source>
</evidence>
<gene>
    <name evidence="5" type="ORF">CJJ18_02270</name>
    <name evidence="6" type="ORF">CJJ18_07695</name>
</gene>
<comment type="similarity">
    <text evidence="1">Belongs to the phage antitermination Q type 1 family.</text>
</comment>
<evidence type="ECO:0000256" key="1">
    <source>
        <dbReference type="ARBA" id="ARBA00010234"/>
    </source>
</evidence>
<dbReference type="EMBL" id="CP022932">
    <property type="protein sequence ID" value="ASV33884.1"/>
    <property type="molecule type" value="Genomic_DNA"/>
</dbReference>
<dbReference type="EMBL" id="CP022932">
    <property type="protein sequence ID" value="ASV33115.1"/>
    <property type="molecule type" value="Genomic_DNA"/>
</dbReference>